<dbReference type="RefSeq" id="XP_013287556.1">
    <property type="nucleotide sequence ID" value="XM_013432102.1"/>
</dbReference>
<protein>
    <submittedName>
        <fullName evidence="1">Uncharacterized protein</fullName>
    </submittedName>
</protein>
<name>A0A0D2GRY5_9EURO</name>
<dbReference type="GeneID" id="25302484"/>
<sequence>MPLLPTHTSGSTVSASSDLATMTTLFGDNVTISSTPLASIPTRTPQPSITPPITNNAFAQSLRNLKHLWPMLMTFVAVTQFVSHE</sequence>
<accession>A0A0D2GRY5</accession>
<evidence type="ECO:0000313" key="2">
    <source>
        <dbReference type="Proteomes" id="UP000053029"/>
    </source>
</evidence>
<gene>
    <name evidence="1" type="ORF">Z517_02994</name>
</gene>
<dbReference type="Proteomes" id="UP000053029">
    <property type="component" value="Unassembled WGS sequence"/>
</dbReference>
<reference evidence="1 2" key="1">
    <citation type="submission" date="2015-01" db="EMBL/GenBank/DDBJ databases">
        <title>The Genome Sequence of Fonsecaea pedrosoi CBS 271.37.</title>
        <authorList>
            <consortium name="The Broad Institute Genomics Platform"/>
            <person name="Cuomo C."/>
            <person name="de Hoog S."/>
            <person name="Gorbushina A."/>
            <person name="Stielow B."/>
            <person name="Teixiera M."/>
            <person name="Abouelleil A."/>
            <person name="Chapman S.B."/>
            <person name="Priest M."/>
            <person name="Young S.K."/>
            <person name="Wortman J."/>
            <person name="Nusbaum C."/>
            <person name="Birren B."/>
        </authorList>
    </citation>
    <scope>NUCLEOTIDE SEQUENCE [LARGE SCALE GENOMIC DNA]</scope>
    <source>
        <strain evidence="1 2">CBS 271.37</strain>
    </source>
</reference>
<dbReference type="HOGENOM" id="CLU_2512666_0_0_1"/>
<evidence type="ECO:0000313" key="1">
    <source>
        <dbReference type="EMBL" id="KIW83748.1"/>
    </source>
</evidence>
<dbReference type="VEuPathDB" id="FungiDB:Z517_02994"/>
<dbReference type="AlphaFoldDB" id="A0A0D2GRY5"/>
<organism evidence="1 2">
    <name type="scientific">Fonsecaea pedrosoi CBS 271.37</name>
    <dbReference type="NCBI Taxonomy" id="1442368"/>
    <lineage>
        <taxon>Eukaryota</taxon>
        <taxon>Fungi</taxon>
        <taxon>Dikarya</taxon>
        <taxon>Ascomycota</taxon>
        <taxon>Pezizomycotina</taxon>
        <taxon>Eurotiomycetes</taxon>
        <taxon>Chaetothyriomycetidae</taxon>
        <taxon>Chaetothyriales</taxon>
        <taxon>Herpotrichiellaceae</taxon>
        <taxon>Fonsecaea</taxon>
    </lineage>
</organism>
<dbReference type="EMBL" id="KN846970">
    <property type="protein sequence ID" value="KIW83748.1"/>
    <property type="molecule type" value="Genomic_DNA"/>
</dbReference>
<proteinExistence type="predicted"/>
<keyword evidence="2" id="KW-1185">Reference proteome</keyword>